<protein>
    <submittedName>
        <fullName evidence="2">Uncharacterized protein</fullName>
    </submittedName>
</protein>
<dbReference type="AlphaFoldDB" id="A0A498HPQ6"/>
<comment type="caution">
    <text evidence="2">The sequence shown here is derived from an EMBL/GenBank/DDBJ whole genome shotgun (WGS) entry which is preliminary data.</text>
</comment>
<evidence type="ECO:0000256" key="1">
    <source>
        <dbReference type="SAM" id="Phobius"/>
    </source>
</evidence>
<dbReference type="Proteomes" id="UP000290289">
    <property type="component" value="Chromosome 16"/>
</dbReference>
<name>A0A498HPQ6_MALDO</name>
<dbReference type="EMBL" id="RDQH01000342">
    <property type="protein sequence ID" value="RXH70843.1"/>
    <property type="molecule type" value="Genomic_DNA"/>
</dbReference>
<dbReference type="Gramene" id="mRNA:MD16G0221400">
    <property type="protein sequence ID" value="mRNA:MD16G0221400"/>
    <property type="gene ID" value="MD16G0221400"/>
</dbReference>
<evidence type="ECO:0000313" key="3">
    <source>
        <dbReference type="Proteomes" id="UP000290289"/>
    </source>
</evidence>
<keyword evidence="1" id="KW-0812">Transmembrane</keyword>
<feature type="transmembrane region" description="Helical" evidence="1">
    <location>
        <begin position="54"/>
        <end position="77"/>
    </location>
</feature>
<keyword evidence="3" id="KW-1185">Reference proteome</keyword>
<reference evidence="2 3" key="1">
    <citation type="submission" date="2018-10" db="EMBL/GenBank/DDBJ databases">
        <title>A high-quality apple genome assembly.</title>
        <authorList>
            <person name="Hu J."/>
        </authorList>
    </citation>
    <scope>NUCLEOTIDE SEQUENCE [LARGE SCALE GENOMIC DNA]</scope>
    <source>
        <strain evidence="3">cv. HFTH1</strain>
        <tissue evidence="2">Young leaf</tissue>
    </source>
</reference>
<dbReference type="STRING" id="3750.A0A498HPQ6"/>
<keyword evidence="1" id="KW-1133">Transmembrane helix</keyword>
<keyword evidence="1" id="KW-0472">Membrane</keyword>
<evidence type="ECO:0000313" key="2">
    <source>
        <dbReference type="EMBL" id="RXH70843.1"/>
    </source>
</evidence>
<proteinExistence type="predicted"/>
<feature type="transmembrane region" description="Helical" evidence="1">
    <location>
        <begin position="98"/>
        <end position="120"/>
    </location>
</feature>
<accession>A0A498HPQ6</accession>
<organism evidence="2 3">
    <name type="scientific">Malus domestica</name>
    <name type="common">Apple</name>
    <name type="synonym">Pyrus malus</name>
    <dbReference type="NCBI Taxonomy" id="3750"/>
    <lineage>
        <taxon>Eukaryota</taxon>
        <taxon>Viridiplantae</taxon>
        <taxon>Streptophyta</taxon>
        <taxon>Embryophyta</taxon>
        <taxon>Tracheophyta</taxon>
        <taxon>Spermatophyta</taxon>
        <taxon>Magnoliopsida</taxon>
        <taxon>eudicotyledons</taxon>
        <taxon>Gunneridae</taxon>
        <taxon>Pentapetalae</taxon>
        <taxon>rosids</taxon>
        <taxon>fabids</taxon>
        <taxon>Rosales</taxon>
        <taxon>Rosaceae</taxon>
        <taxon>Amygdaloideae</taxon>
        <taxon>Maleae</taxon>
        <taxon>Malus</taxon>
    </lineage>
</organism>
<feature type="transmembrane region" description="Helical" evidence="1">
    <location>
        <begin position="29"/>
        <end position="48"/>
    </location>
</feature>
<gene>
    <name evidence="2" type="ORF">DVH24_015465</name>
</gene>
<sequence length="126" mass="14811">MLFLTRNRRIIQQGVDFKQIDKECHWDNFIILQGIIASIVCCLLPSFVQKLPLWSTIGFITTLVLHVGVSEPLYYWLHRRFHGNSYFLSRKYYSLHRIAFPAGTPMLLAPTSTFCIQLEMQPYWSI</sequence>